<proteinExistence type="predicted"/>
<keyword evidence="2" id="KW-1185">Reference proteome</keyword>
<accession>A0A8X6LEQ0</accession>
<sequence>MLRVLLRVESPPIRQAKKSERRNPYIDIGAMWRSLYEEPHSKIRQNFKFFLPSNVTLNLGSRRKGSFEAFGDSSITLLHLSNK</sequence>
<comment type="caution">
    <text evidence="1">The sequence shown here is derived from an EMBL/GenBank/DDBJ whole genome shotgun (WGS) entry which is preliminary data.</text>
</comment>
<protein>
    <submittedName>
        <fullName evidence="1">Uncharacterized protein</fullName>
    </submittedName>
</protein>
<organism evidence="1 2">
    <name type="scientific">Trichonephila clavata</name>
    <name type="common">Joro spider</name>
    <name type="synonym">Nephila clavata</name>
    <dbReference type="NCBI Taxonomy" id="2740835"/>
    <lineage>
        <taxon>Eukaryota</taxon>
        <taxon>Metazoa</taxon>
        <taxon>Ecdysozoa</taxon>
        <taxon>Arthropoda</taxon>
        <taxon>Chelicerata</taxon>
        <taxon>Arachnida</taxon>
        <taxon>Araneae</taxon>
        <taxon>Araneomorphae</taxon>
        <taxon>Entelegynae</taxon>
        <taxon>Araneoidea</taxon>
        <taxon>Nephilidae</taxon>
        <taxon>Trichonephila</taxon>
    </lineage>
</organism>
<name>A0A8X6LEQ0_TRICU</name>
<dbReference type="Proteomes" id="UP000887116">
    <property type="component" value="Unassembled WGS sequence"/>
</dbReference>
<dbReference type="EMBL" id="BMAO01015999">
    <property type="protein sequence ID" value="GFR05677.1"/>
    <property type="molecule type" value="Genomic_DNA"/>
</dbReference>
<evidence type="ECO:0000313" key="1">
    <source>
        <dbReference type="EMBL" id="GFR05677.1"/>
    </source>
</evidence>
<dbReference type="AlphaFoldDB" id="A0A8X6LEQ0"/>
<gene>
    <name evidence="1" type="ORF">TNCT_653541</name>
</gene>
<evidence type="ECO:0000313" key="2">
    <source>
        <dbReference type="Proteomes" id="UP000887116"/>
    </source>
</evidence>
<reference evidence="1" key="1">
    <citation type="submission" date="2020-07" db="EMBL/GenBank/DDBJ databases">
        <title>Multicomponent nature underlies the extraordinary mechanical properties of spider dragline silk.</title>
        <authorList>
            <person name="Kono N."/>
            <person name="Nakamura H."/>
            <person name="Mori M."/>
            <person name="Yoshida Y."/>
            <person name="Ohtoshi R."/>
            <person name="Malay A.D."/>
            <person name="Moran D.A.P."/>
            <person name="Tomita M."/>
            <person name="Numata K."/>
            <person name="Arakawa K."/>
        </authorList>
    </citation>
    <scope>NUCLEOTIDE SEQUENCE</scope>
</reference>